<evidence type="ECO:0000256" key="2">
    <source>
        <dbReference type="ARBA" id="ARBA00004414"/>
    </source>
</evidence>
<keyword evidence="8" id="KW-1133">Transmembrane helix</keyword>
<accession>A0AAZ3RBL5</accession>
<keyword evidence="7 8" id="KW-0472">Membrane</keyword>
<dbReference type="PANTHER" id="PTHR23292">
    <property type="entry name" value="LIPOPOLYSACCHARIDE-INDUCED TUMOR NECROSIS FACTOR-ALPHA FACTOR"/>
    <property type="match status" value="1"/>
</dbReference>
<comment type="similarity">
    <text evidence="4">Belongs to the CDIP1/LITAF family.</text>
</comment>
<keyword evidence="11" id="KW-1185">Reference proteome</keyword>
<dbReference type="GO" id="GO:0008270">
    <property type="term" value="F:zinc ion binding"/>
    <property type="evidence" value="ECO:0007669"/>
    <property type="project" value="TreeGrafter"/>
</dbReference>
<feature type="domain" description="LITAF" evidence="9">
    <location>
        <begin position="43"/>
        <end position="130"/>
    </location>
</feature>
<dbReference type="Pfam" id="PF10601">
    <property type="entry name" value="zf-LITAF-like"/>
    <property type="match status" value="1"/>
</dbReference>
<dbReference type="InterPro" id="IPR037519">
    <property type="entry name" value="LITAF_fam"/>
</dbReference>
<name>A0AAZ3RBL5_ONCTS</name>
<dbReference type="AlphaFoldDB" id="A0AAZ3RBL5"/>
<dbReference type="GeneTree" id="ENSGT00940000155366"/>
<protein>
    <recommendedName>
        <fullName evidence="9">LITAF domain-containing protein</fullName>
    </recommendedName>
</protein>
<dbReference type="InterPro" id="IPR006629">
    <property type="entry name" value="LITAF"/>
</dbReference>
<dbReference type="GO" id="GO:0005634">
    <property type="term" value="C:nucleus"/>
    <property type="evidence" value="ECO:0007669"/>
    <property type="project" value="TreeGrafter"/>
</dbReference>
<evidence type="ECO:0000259" key="9">
    <source>
        <dbReference type="PROSITE" id="PS51837"/>
    </source>
</evidence>
<evidence type="ECO:0000313" key="10">
    <source>
        <dbReference type="Ensembl" id="ENSOTSP00005137469.1"/>
    </source>
</evidence>
<reference evidence="10" key="2">
    <citation type="submission" date="2025-08" db="UniProtKB">
        <authorList>
            <consortium name="Ensembl"/>
        </authorList>
    </citation>
    <scope>IDENTIFICATION</scope>
</reference>
<dbReference type="GO" id="GO:0098574">
    <property type="term" value="C:cytoplasmic side of lysosomal membrane"/>
    <property type="evidence" value="ECO:0007669"/>
    <property type="project" value="TreeGrafter"/>
</dbReference>
<dbReference type="GO" id="GO:0098560">
    <property type="term" value="C:cytoplasmic side of late endosome membrane"/>
    <property type="evidence" value="ECO:0007669"/>
    <property type="project" value="TreeGrafter"/>
</dbReference>
<evidence type="ECO:0000256" key="8">
    <source>
        <dbReference type="SAM" id="Phobius"/>
    </source>
</evidence>
<evidence type="ECO:0000256" key="4">
    <source>
        <dbReference type="ARBA" id="ARBA00005975"/>
    </source>
</evidence>
<feature type="transmembrane region" description="Helical" evidence="8">
    <location>
        <begin position="83"/>
        <end position="108"/>
    </location>
</feature>
<evidence type="ECO:0000256" key="6">
    <source>
        <dbReference type="ARBA" id="ARBA00022833"/>
    </source>
</evidence>
<evidence type="ECO:0000313" key="11">
    <source>
        <dbReference type="Proteomes" id="UP000694402"/>
    </source>
</evidence>
<evidence type="ECO:0000256" key="1">
    <source>
        <dbReference type="ARBA" id="ARBA00004125"/>
    </source>
</evidence>
<dbReference type="SMART" id="SM00714">
    <property type="entry name" value="LITAF"/>
    <property type="match status" value="1"/>
</dbReference>
<comment type="subcellular location">
    <subcellularLocation>
        <location evidence="1">Endosome membrane</location>
        <topology evidence="1">Peripheral membrane protein</topology>
        <orientation evidence="1">Cytoplasmic side</orientation>
    </subcellularLocation>
    <subcellularLocation>
        <location evidence="2">Late endosome membrane</location>
    </subcellularLocation>
    <subcellularLocation>
        <location evidence="3">Lysosome membrane</location>
        <topology evidence="3">Peripheral membrane protein</topology>
        <orientation evidence="3">Cytoplasmic side</orientation>
    </subcellularLocation>
</comment>
<keyword evidence="5" id="KW-0479">Metal-binding</keyword>
<evidence type="ECO:0000256" key="7">
    <source>
        <dbReference type="ARBA" id="ARBA00023136"/>
    </source>
</evidence>
<dbReference type="Proteomes" id="UP000694402">
    <property type="component" value="Unassembled WGS sequence"/>
</dbReference>
<gene>
    <name evidence="10" type="primary">NUTF2</name>
</gene>
<reference evidence="11" key="1">
    <citation type="journal article" date="2018" name="PLoS ONE">
        <title>Chinook salmon (Oncorhynchus tshawytscha) genome and transcriptome.</title>
        <authorList>
            <person name="Christensen K.A."/>
            <person name="Leong J.S."/>
            <person name="Sakhrani D."/>
            <person name="Biagi C.A."/>
            <person name="Minkley D.R."/>
            <person name="Withler R.E."/>
            <person name="Rondeau E.B."/>
            <person name="Koop B.F."/>
            <person name="Devlin R.H."/>
        </authorList>
    </citation>
    <scope>NUCLEOTIDE SEQUENCE [LARGE SCALE GENOMIC DNA]</scope>
</reference>
<organism evidence="10 11">
    <name type="scientific">Oncorhynchus tshawytscha</name>
    <name type="common">Chinook salmon</name>
    <name type="synonym">Salmo tshawytscha</name>
    <dbReference type="NCBI Taxonomy" id="74940"/>
    <lineage>
        <taxon>Eukaryota</taxon>
        <taxon>Metazoa</taxon>
        <taxon>Chordata</taxon>
        <taxon>Craniata</taxon>
        <taxon>Vertebrata</taxon>
        <taxon>Euteleostomi</taxon>
        <taxon>Actinopterygii</taxon>
        <taxon>Neopterygii</taxon>
        <taxon>Teleostei</taxon>
        <taxon>Protacanthopterygii</taxon>
        <taxon>Salmoniformes</taxon>
        <taxon>Salmonidae</taxon>
        <taxon>Salmoninae</taxon>
        <taxon>Oncorhynchus</taxon>
    </lineage>
</organism>
<reference evidence="10" key="3">
    <citation type="submission" date="2025-09" db="UniProtKB">
        <authorList>
            <consortium name="Ensembl"/>
        </authorList>
    </citation>
    <scope>IDENTIFICATION</scope>
</reference>
<dbReference type="Ensembl" id="ENSOTST00005126712.1">
    <property type="protein sequence ID" value="ENSOTSP00005137469.1"/>
    <property type="gene ID" value="ENSOTSG00005049540.1"/>
</dbReference>
<keyword evidence="8" id="KW-0812">Transmembrane</keyword>
<keyword evidence="6" id="KW-0862">Zinc</keyword>
<dbReference type="PANTHER" id="PTHR23292:SF45">
    <property type="entry name" value="LIPOPOLYSACCHARIDE-INDUCED TUMOR NECROSIS FACTOR-ALPHA FACTOR HOMOLOG"/>
    <property type="match status" value="1"/>
</dbReference>
<evidence type="ECO:0000256" key="5">
    <source>
        <dbReference type="ARBA" id="ARBA00022723"/>
    </source>
</evidence>
<dbReference type="PROSITE" id="PS51837">
    <property type="entry name" value="LITAF"/>
    <property type="match status" value="1"/>
</dbReference>
<proteinExistence type="inferred from homology"/>
<sequence>MQTDPFPVLTPPTRQSLPSQEQTGFFLYQSTQTVNMETVQQHSPTVMIIQSEAVGPMGDAPCLTQCSNCHQRVTTVVTNRPGVAAWAMCGLLTLMGFICGCCLIPFLVAGFQDAHHSCPLCHAHLHIHTRM</sequence>
<evidence type="ECO:0000256" key="3">
    <source>
        <dbReference type="ARBA" id="ARBA00004630"/>
    </source>
</evidence>